<dbReference type="EMBL" id="MU167240">
    <property type="protein sequence ID" value="KAG0148174.1"/>
    <property type="molecule type" value="Genomic_DNA"/>
</dbReference>
<evidence type="ECO:0000313" key="3">
    <source>
        <dbReference type="Proteomes" id="UP000886653"/>
    </source>
</evidence>
<name>A0A9P6NQ25_9BASI</name>
<gene>
    <name evidence="2" type="ORF">CROQUDRAFT_90721</name>
</gene>
<feature type="compositionally biased region" description="Acidic residues" evidence="1">
    <location>
        <begin position="87"/>
        <end position="106"/>
    </location>
</feature>
<organism evidence="2 3">
    <name type="scientific">Cronartium quercuum f. sp. fusiforme G11</name>
    <dbReference type="NCBI Taxonomy" id="708437"/>
    <lineage>
        <taxon>Eukaryota</taxon>
        <taxon>Fungi</taxon>
        <taxon>Dikarya</taxon>
        <taxon>Basidiomycota</taxon>
        <taxon>Pucciniomycotina</taxon>
        <taxon>Pucciniomycetes</taxon>
        <taxon>Pucciniales</taxon>
        <taxon>Coleosporiaceae</taxon>
        <taxon>Cronartium</taxon>
    </lineage>
</organism>
<keyword evidence="3" id="KW-1185">Reference proteome</keyword>
<comment type="caution">
    <text evidence="2">The sequence shown here is derived from an EMBL/GenBank/DDBJ whole genome shotgun (WGS) entry which is preliminary data.</text>
</comment>
<feature type="region of interest" description="Disordered" evidence="1">
    <location>
        <begin position="66"/>
        <end position="120"/>
    </location>
</feature>
<dbReference type="AlphaFoldDB" id="A0A9P6NQ25"/>
<evidence type="ECO:0000256" key="1">
    <source>
        <dbReference type="SAM" id="MobiDB-lite"/>
    </source>
</evidence>
<reference evidence="2" key="1">
    <citation type="submission" date="2013-11" db="EMBL/GenBank/DDBJ databases">
        <title>Genome sequence of the fusiform rust pathogen reveals effectors for host alternation and coevolution with pine.</title>
        <authorList>
            <consortium name="DOE Joint Genome Institute"/>
            <person name="Smith K."/>
            <person name="Pendleton A."/>
            <person name="Kubisiak T."/>
            <person name="Anderson C."/>
            <person name="Salamov A."/>
            <person name="Aerts A."/>
            <person name="Riley R."/>
            <person name="Clum A."/>
            <person name="Lindquist E."/>
            <person name="Ence D."/>
            <person name="Campbell M."/>
            <person name="Kronenberg Z."/>
            <person name="Feau N."/>
            <person name="Dhillon B."/>
            <person name="Hamelin R."/>
            <person name="Burleigh J."/>
            <person name="Smith J."/>
            <person name="Yandell M."/>
            <person name="Nelson C."/>
            <person name="Grigoriev I."/>
            <person name="Davis J."/>
        </authorList>
    </citation>
    <scope>NUCLEOTIDE SEQUENCE</scope>
    <source>
        <strain evidence="2">G11</strain>
    </source>
</reference>
<proteinExistence type="predicted"/>
<dbReference type="Proteomes" id="UP000886653">
    <property type="component" value="Unassembled WGS sequence"/>
</dbReference>
<sequence>MKDYNWPWTNCKGKLKHWGAKIVLHPGAKTELNFVTQQSKNLNDEQGKIISRDIITGLFELVETDKDSSGLRPQAPKKQKLQKEVVFGEEEDVEDEEADEEDEDAEAQGAELENFVNFSS</sequence>
<protein>
    <submittedName>
        <fullName evidence="2">Uncharacterized protein</fullName>
    </submittedName>
</protein>
<evidence type="ECO:0000313" key="2">
    <source>
        <dbReference type="EMBL" id="KAG0148174.1"/>
    </source>
</evidence>
<accession>A0A9P6NQ25</accession>